<dbReference type="Pfam" id="PF02371">
    <property type="entry name" value="Transposase_20"/>
    <property type="match status" value="1"/>
</dbReference>
<dbReference type="InterPro" id="IPR047650">
    <property type="entry name" value="Transpos_IS110"/>
</dbReference>
<evidence type="ECO:0000313" key="4">
    <source>
        <dbReference type="Proteomes" id="UP000569732"/>
    </source>
</evidence>
<name>A0A853HYI8_9GAMM</name>
<gene>
    <name evidence="3" type="ORF">H0A36_09590</name>
</gene>
<dbReference type="Pfam" id="PF01548">
    <property type="entry name" value="DEDD_Tnp_IS110"/>
    <property type="match status" value="1"/>
</dbReference>
<reference evidence="3 4" key="1">
    <citation type="submission" date="2020-07" db="EMBL/GenBank/DDBJ databases">
        <title>Endozoicomonas sp. nov., isolated from sediment.</title>
        <authorList>
            <person name="Gu T."/>
        </authorList>
    </citation>
    <scope>NUCLEOTIDE SEQUENCE [LARGE SCALE GENOMIC DNA]</scope>
    <source>
        <strain evidence="3 4">SM1973</strain>
    </source>
</reference>
<accession>A0A853HYI8</accession>
<dbReference type="NCBIfam" id="NF033542">
    <property type="entry name" value="transpos_IS110"/>
    <property type="match status" value="1"/>
</dbReference>
<dbReference type="RefSeq" id="WP_180568294.1">
    <property type="nucleotide sequence ID" value="NZ_JACCKB010000012.1"/>
</dbReference>
<dbReference type="PANTHER" id="PTHR33055">
    <property type="entry name" value="TRANSPOSASE FOR INSERTION SEQUENCE ELEMENT IS1111A"/>
    <property type="match status" value="1"/>
</dbReference>
<keyword evidence="4" id="KW-1185">Reference proteome</keyword>
<dbReference type="InterPro" id="IPR003346">
    <property type="entry name" value="Transposase_20"/>
</dbReference>
<evidence type="ECO:0000313" key="3">
    <source>
        <dbReference type="EMBL" id="NYZ66263.1"/>
    </source>
</evidence>
<protein>
    <submittedName>
        <fullName evidence="3">IS110 family transposase</fullName>
    </submittedName>
</protein>
<dbReference type="PANTHER" id="PTHR33055:SF3">
    <property type="entry name" value="PUTATIVE TRANSPOSASE FOR IS117-RELATED"/>
    <property type="match status" value="1"/>
</dbReference>
<dbReference type="GO" id="GO:0006313">
    <property type="term" value="P:DNA transposition"/>
    <property type="evidence" value="ECO:0007669"/>
    <property type="project" value="InterPro"/>
</dbReference>
<evidence type="ECO:0000259" key="2">
    <source>
        <dbReference type="Pfam" id="PF02371"/>
    </source>
</evidence>
<evidence type="ECO:0000259" key="1">
    <source>
        <dbReference type="Pfam" id="PF01548"/>
    </source>
</evidence>
<comment type="caution">
    <text evidence="3">The sequence shown here is derived from an EMBL/GenBank/DDBJ whole genome shotgun (WGS) entry which is preliminary data.</text>
</comment>
<dbReference type="AlphaFoldDB" id="A0A853HYI8"/>
<dbReference type="EMBL" id="JACCKB010000012">
    <property type="protein sequence ID" value="NYZ66263.1"/>
    <property type="molecule type" value="Genomic_DNA"/>
</dbReference>
<dbReference type="InterPro" id="IPR002525">
    <property type="entry name" value="Transp_IS110-like_N"/>
</dbReference>
<dbReference type="GO" id="GO:0003677">
    <property type="term" value="F:DNA binding"/>
    <property type="evidence" value="ECO:0007669"/>
    <property type="project" value="InterPro"/>
</dbReference>
<feature type="domain" description="Transposase IS110-like N-terminal" evidence="1">
    <location>
        <begin position="7"/>
        <end position="146"/>
    </location>
</feature>
<dbReference type="Proteomes" id="UP000569732">
    <property type="component" value="Unassembled WGS sequence"/>
</dbReference>
<proteinExistence type="predicted"/>
<sequence>MNNSVISIDLAKNSFQICALNSHHKVVFNKKVTRKKLVSELQQLSPAPVIMEACYSANPWGRKLQELGFDVKLIPPYQVKPFLVGNKNDHNDAVAIAEASLRPKARFVPVKTLEQQDVQSLQRIRERLIKSRTALVNQLRGLLSEYGIVVEKLPYKLKAKVPLILEDSSNPLTVKARQFIQSLYQEWDYLDKRINDIEEMTDNSVKDNEDYQRLINIPGIGPVTATALIASICDPHHFKNGRHMAAWIGLTPSQYASGDSNKLGGITKRGNRTLRRLLIHGARALMNWSHKKNDKFSRWINALCQRMHVCKAIVAIANKLARIAWAVLAKKESYNPAVA</sequence>
<organism evidence="3 4">
    <name type="scientific">Spartinivicinus marinus</name>
    <dbReference type="NCBI Taxonomy" id="2994442"/>
    <lineage>
        <taxon>Bacteria</taxon>
        <taxon>Pseudomonadati</taxon>
        <taxon>Pseudomonadota</taxon>
        <taxon>Gammaproteobacteria</taxon>
        <taxon>Oceanospirillales</taxon>
        <taxon>Zooshikellaceae</taxon>
        <taxon>Spartinivicinus</taxon>
    </lineage>
</organism>
<dbReference type="GO" id="GO:0004803">
    <property type="term" value="F:transposase activity"/>
    <property type="evidence" value="ECO:0007669"/>
    <property type="project" value="InterPro"/>
</dbReference>
<feature type="domain" description="Transposase IS116/IS110/IS902 C-terminal" evidence="2">
    <location>
        <begin position="212"/>
        <end position="291"/>
    </location>
</feature>